<evidence type="ECO:0000313" key="3">
    <source>
        <dbReference type="Proteomes" id="UP000034794"/>
    </source>
</evidence>
<dbReference type="PATRIC" id="fig|1618381.3.peg.361"/>
<reference evidence="2 3" key="1">
    <citation type="journal article" date="2015" name="Nature">
        <title>rRNA introns, odd ribosomes, and small enigmatic genomes across a large radiation of phyla.</title>
        <authorList>
            <person name="Brown C.T."/>
            <person name="Hug L.A."/>
            <person name="Thomas B.C."/>
            <person name="Sharon I."/>
            <person name="Castelle C.J."/>
            <person name="Singh A."/>
            <person name="Wilkins M.J."/>
            <person name="Williams K.H."/>
            <person name="Banfield J.F."/>
        </authorList>
    </citation>
    <scope>NUCLEOTIDE SEQUENCE [LARGE SCALE GENOMIC DNA]</scope>
</reference>
<keyword evidence="1" id="KW-0472">Membrane</keyword>
<evidence type="ECO:0008006" key="4">
    <source>
        <dbReference type="Google" id="ProtNLM"/>
    </source>
</evidence>
<proteinExistence type="predicted"/>
<evidence type="ECO:0000256" key="1">
    <source>
        <dbReference type="SAM" id="Phobius"/>
    </source>
</evidence>
<evidence type="ECO:0000313" key="2">
    <source>
        <dbReference type="EMBL" id="KKU33516.1"/>
    </source>
</evidence>
<gene>
    <name evidence="2" type="ORF">UX47_C0003G0039</name>
</gene>
<name>A0A0G1PL99_9BACT</name>
<protein>
    <recommendedName>
        <fullName evidence="4">Type 4 fimbrial biogenesis protein PilX N-terminal domain-containing protein</fullName>
    </recommendedName>
</protein>
<feature type="transmembrane region" description="Helical" evidence="1">
    <location>
        <begin position="20"/>
        <end position="39"/>
    </location>
</feature>
<keyword evidence="1" id="KW-0812">Transmembrane</keyword>
<comment type="caution">
    <text evidence="2">The sequence shown here is derived from an EMBL/GenBank/DDBJ whole genome shotgun (WGS) entry which is preliminary data.</text>
</comment>
<sequence length="262" mass="27254">MKKSESDDSSRVSLNHSGQVALVMVLIMTVVSAIAVSIASRSTVETRVQQMYEENTQAVMTAQAGLEEALAQNAPVSGSLSAGKDYAVSVGDTGSNSILSEKINPGDVFEVNLDGAVGITGIKVYWNPAVAGQRPSLFISEVRSDRSIDYAFDTEGTGGFTQVSSGGSLTGTTFSYVTPSEISVISGSSLSLRVTVLGASAILGFEPIGGVFPSQSTTYKSVANVITGGSTVKYGLEYSESKTNLLPPVFDYVLFSGGSIVQ</sequence>
<keyword evidence="1" id="KW-1133">Transmembrane helix</keyword>
<organism evidence="2 3">
    <name type="scientific">Candidatus Collierbacteria bacterium GW2011_GWA2_46_26</name>
    <dbReference type="NCBI Taxonomy" id="1618381"/>
    <lineage>
        <taxon>Bacteria</taxon>
        <taxon>Candidatus Collieribacteriota</taxon>
    </lineage>
</organism>
<dbReference type="AlphaFoldDB" id="A0A0G1PL99"/>
<dbReference type="EMBL" id="LCMI01000003">
    <property type="protein sequence ID" value="KKU33516.1"/>
    <property type="molecule type" value="Genomic_DNA"/>
</dbReference>
<accession>A0A0G1PL99</accession>
<dbReference type="Proteomes" id="UP000034794">
    <property type="component" value="Unassembled WGS sequence"/>
</dbReference>